<protein>
    <submittedName>
        <fullName evidence="1">Uncharacterized protein</fullName>
    </submittedName>
</protein>
<dbReference type="RefSeq" id="WP_419192055.1">
    <property type="nucleotide sequence ID" value="NZ_CP036287.1"/>
</dbReference>
<dbReference type="Proteomes" id="UP000316921">
    <property type="component" value="Chromosome"/>
</dbReference>
<sequence length="132" mass="15033">MKLFSAQRVKNDDGVVGINTYRYHVDGDRVDGDDIDQLGGRARLEINHFDLPPGRNQVLSFLDVLTPDDTGLEQIAEWIKEVHGDTEIEAPPIIRRDEERGVLRLNLVRGLVPTWREELRDLAGRLLLLLPD</sequence>
<gene>
    <name evidence="1" type="ORF">Pla133_05330</name>
</gene>
<dbReference type="AlphaFoldDB" id="A0A518BER2"/>
<evidence type="ECO:0000313" key="2">
    <source>
        <dbReference type="Proteomes" id="UP000316921"/>
    </source>
</evidence>
<dbReference type="EMBL" id="CP036287">
    <property type="protein sequence ID" value="QDU65468.1"/>
    <property type="molecule type" value="Genomic_DNA"/>
</dbReference>
<name>A0A518BER2_9BACT</name>
<keyword evidence="2" id="KW-1185">Reference proteome</keyword>
<accession>A0A518BER2</accession>
<reference evidence="1 2" key="1">
    <citation type="submission" date="2019-02" db="EMBL/GenBank/DDBJ databases">
        <title>Deep-cultivation of Planctomycetes and their phenomic and genomic characterization uncovers novel biology.</title>
        <authorList>
            <person name="Wiegand S."/>
            <person name="Jogler M."/>
            <person name="Boedeker C."/>
            <person name="Pinto D."/>
            <person name="Vollmers J."/>
            <person name="Rivas-Marin E."/>
            <person name="Kohn T."/>
            <person name="Peeters S.H."/>
            <person name="Heuer A."/>
            <person name="Rast P."/>
            <person name="Oberbeckmann S."/>
            <person name="Bunk B."/>
            <person name="Jeske O."/>
            <person name="Meyerdierks A."/>
            <person name="Storesund J.E."/>
            <person name="Kallscheuer N."/>
            <person name="Luecker S."/>
            <person name="Lage O.M."/>
            <person name="Pohl T."/>
            <person name="Merkel B.J."/>
            <person name="Hornburger P."/>
            <person name="Mueller R.-W."/>
            <person name="Bruemmer F."/>
            <person name="Labrenz M."/>
            <person name="Spormann A.M."/>
            <person name="Op den Camp H."/>
            <person name="Overmann J."/>
            <person name="Amann R."/>
            <person name="Jetten M.S.M."/>
            <person name="Mascher T."/>
            <person name="Medema M.H."/>
            <person name="Devos D.P."/>
            <person name="Kaster A.-K."/>
            <person name="Ovreas L."/>
            <person name="Rohde M."/>
            <person name="Galperin M.Y."/>
            <person name="Jogler C."/>
        </authorList>
    </citation>
    <scope>NUCLEOTIDE SEQUENCE [LARGE SCALE GENOMIC DNA]</scope>
    <source>
        <strain evidence="1 2">Pla133</strain>
    </source>
</reference>
<evidence type="ECO:0000313" key="1">
    <source>
        <dbReference type="EMBL" id="QDU65468.1"/>
    </source>
</evidence>
<organism evidence="1 2">
    <name type="scientific">Engelhardtia mirabilis</name>
    <dbReference type="NCBI Taxonomy" id="2528011"/>
    <lineage>
        <taxon>Bacteria</taxon>
        <taxon>Pseudomonadati</taxon>
        <taxon>Planctomycetota</taxon>
        <taxon>Planctomycetia</taxon>
        <taxon>Planctomycetia incertae sedis</taxon>
        <taxon>Engelhardtia</taxon>
    </lineage>
</organism>
<proteinExistence type="predicted"/>
<dbReference type="KEGG" id="pbap:Pla133_05330"/>